<name>A0A6N7XGC5_9FIRM</name>
<proteinExistence type="predicted"/>
<organism evidence="1 2">
    <name type="scientific">Peptostreptococcus porci</name>
    <dbReference type="NCBI Taxonomy" id="2652282"/>
    <lineage>
        <taxon>Bacteria</taxon>
        <taxon>Bacillati</taxon>
        <taxon>Bacillota</taxon>
        <taxon>Clostridia</taxon>
        <taxon>Peptostreptococcales</taxon>
        <taxon>Peptostreptococcaceae</taxon>
        <taxon>Peptostreptococcus</taxon>
    </lineage>
</organism>
<dbReference type="InterPro" id="IPR007253">
    <property type="entry name" value="Cell_wall-bd_2"/>
</dbReference>
<comment type="caution">
    <text evidence="1">The sequence shown here is derived from an EMBL/GenBank/DDBJ whole genome shotgun (WGS) entry which is preliminary data.</text>
</comment>
<dbReference type="InterPro" id="IPR051922">
    <property type="entry name" value="Bact_Sporulation_Assoc"/>
</dbReference>
<dbReference type="EMBL" id="VUNE01000002">
    <property type="protein sequence ID" value="MST62407.1"/>
    <property type="molecule type" value="Genomic_DNA"/>
</dbReference>
<accession>A0A6N7XGC5</accession>
<keyword evidence="2" id="KW-1185">Reference proteome</keyword>
<evidence type="ECO:0000313" key="2">
    <source>
        <dbReference type="Proteomes" id="UP000440713"/>
    </source>
</evidence>
<dbReference type="PANTHER" id="PTHR30032">
    <property type="entry name" value="N-ACETYLMURAMOYL-L-ALANINE AMIDASE-RELATED"/>
    <property type="match status" value="1"/>
</dbReference>
<reference evidence="1 2" key="1">
    <citation type="submission" date="2019-08" db="EMBL/GenBank/DDBJ databases">
        <title>In-depth cultivation of the pig gut microbiome towards novel bacterial diversity and tailored functional studies.</title>
        <authorList>
            <person name="Wylensek D."/>
            <person name="Hitch T.C.A."/>
            <person name="Clavel T."/>
        </authorList>
    </citation>
    <scope>NUCLEOTIDE SEQUENCE [LARGE SCALE GENOMIC DNA]</scope>
    <source>
        <strain evidence="1 2">WCA-SAB-591-4A-A</strain>
    </source>
</reference>
<protein>
    <submittedName>
        <fullName evidence="1">Cell wall-binding repeat-containing protein</fullName>
    </submittedName>
</protein>
<dbReference type="Proteomes" id="UP000440713">
    <property type="component" value="Unassembled WGS sequence"/>
</dbReference>
<sequence>MKKIGKLILAAIALVMVNPLRGNSEEKNYLIANAEKNNSAVQIFRYYGNDRFETSTILSNLLSVRGSEHIFLVNGENFADALFSGPLASVSNSPILLTKKGELPKVVENKIAEMKVKKVTIVGGLSSVSVDIENKVKKMGIVVDRISGSDRFETAKKLSDARASVLGSKSSEKIAYASGTNFADALSATPFIYYDDVANILPQNNKPIVEYIPYKNESNKGNTLYIFGGINSVPQNVNSEYVTTRFSGADRYATSVEIAKECEKKLNSKINTVFIASGEDFPDALSVGPIVARHGSVVLLTEKNTLNSEVARFISERQIDRINIIGGESTISKNVVNEILELHKIQK</sequence>
<gene>
    <name evidence="1" type="ORF">FYJ71_05375</name>
</gene>
<dbReference type="PANTHER" id="PTHR30032:SF8">
    <property type="entry name" value="GERMINATION-SPECIFIC N-ACETYLMURAMOYL-L-ALANINE AMIDASE"/>
    <property type="match status" value="1"/>
</dbReference>
<dbReference type="AlphaFoldDB" id="A0A6N7XGC5"/>
<dbReference type="Gene3D" id="3.40.50.12090">
    <property type="match status" value="2"/>
</dbReference>
<dbReference type="Pfam" id="PF04122">
    <property type="entry name" value="CW_binding_2"/>
    <property type="match status" value="3"/>
</dbReference>
<evidence type="ECO:0000313" key="1">
    <source>
        <dbReference type="EMBL" id="MST62407.1"/>
    </source>
</evidence>
<dbReference type="RefSeq" id="WP_154537794.1">
    <property type="nucleotide sequence ID" value="NZ_VUNE01000002.1"/>
</dbReference>